<feature type="signal peptide" evidence="6">
    <location>
        <begin position="1"/>
        <end position="22"/>
    </location>
</feature>
<dbReference type="PROSITE" id="PS51257">
    <property type="entry name" value="PROKAR_LIPOPROTEIN"/>
    <property type="match status" value="1"/>
</dbReference>
<keyword evidence="4" id="KW-0472">Membrane</keyword>
<evidence type="ECO:0000256" key="6">
    <source>
        <dbReference type="SAM" id="SignalP"/>
    </source>
</evidence>
<evidence type="ECO:0000256" key="3">
    <source>
        <dbReference type="ARBA" id="ARBA00022729"/>
    </source>
</evidence>
<feature type="domain" description="SusD-like N-terminal" evidence="8">
    <location>
        <begin position="23"/>
        <end position="207"/>
    </location>
</feature>
<dbReference type="GO" id="GO:0009279">
    <property type="term" value="C:cell outer membrane"/>
    <property type="evidence" value="ECO:0007669"/>
    <property type="project" value="UniProtKB-SubCell"/>
</dbReference>
<organism evidence="9 10">
    <name type="scientific">Solitalea agri</name>
    <dbReference type="NCBI Taxonomy" id="2953739"/>
    <lineage>
        <taxon>Bacteria</taxon>
        <taxon>Pseudomonadati</taxon>
        <taxon>Bacteroidota</taxon>
        <taxon>Sphingobacteriia</taxon>
        <taxon>Sphingobacteriales</taxon>
        <taxon>Sphingobacteriaceae</taxon>
        <taxon>Solitalea</taxon>
    </lineage>
</organism>
<feature type="chain" id="PRO_5040949984" evidence="6">
    <location>
        <begin position="23"/>
        <end position="478"/>
    </location>
</feature>
<dbReference type="InterPro" id="IPR011990">
    <property type="entry name" value="TPR-like_helical_dom_sf"/>
</dbReference>
<keyword evidence="10" id="KW-1185">Reference proteome</keyword>
<evidence type="ECO:0000313" key="10">
    <source>
        <dbReference type="Proteomes" id="UP001155182"/>
    </source>
</evidence>
<evidence type="ECO:0000256" key="5">
    <source>
        <dbReference type="ARBA" id="ARBA00023237"/>
    </source>
</evidence>
<comment type="caution">
    <text evidence="9">The sequence shown here is derived from an EMBL/GenBank/DDBJ whole genome shotgun (WGS) entry which is preliminary data.</text>
</comment>
<sequence>MKKILKLTLLSMGIFITSSCNNWLEVQPETKFTENQVFSSVNGTASALNSIYIKLGDNKLYGANLTSTFVEILAQRYKISSVHNKYQYVQYNYTDPDNVSKDVDVIWTNLYANILSINNFLDKIAINKGVLNGKTDSLFRGEAHALRAMLHLDALRLFGPIYSVDSTSAAIPYIDKVGNSVSPLLPANQVMSHVLADLSTAEGLLSTADPIVTGQGIKAGTTPDNYNYNRQYRLNYYAVKGLKARANLYRGNKAAALVDAKAVIDKQSYFPWVIAAEAAASINPNRIFTTEVLFGTSNNKLPDLHKSFFNAEVFDQTLLAPENTRLQSGVFENNTNDIRFSNQWKQTREFKTFVKYADIADNLRESRYMISLLRMSEMYYIAAECLAATSPAMAVDYLNIVRSKRGLDPLSNSITESAVMTEVQKEYKKEFFGEGQLFFMFKRLNLPTIENGVQATGVINMTKAQYVLPLPLSETQYR</sequence>
<evidence type="ECO:0000259" key="7">
    <source>
        <dbReference type="Pfam" id="PF07980"/>
    </source>
</evidence>
<dbReference type="EMBL" id="JAMWYS010000024">
    <property type="protein sequence ID" value="MCO4292445.1"/>
    <property type="molecule type" value="Genomic_DNA"/>
</dbReference>
<evidence type="ECO:0000259" key="8">
    <source>
        <dbReference type="Pfam" id="PF14322"/>
    </source>
</evidence>
<dbReference type="SUPFAM" id="SSF48452">
    <property type="entry name" value="TPR-like"/>
    <property type="match status" value="1"/>
</dbReference>
<dbReference type="Pfam" id="PF07980">
    <property type="entry name" value="SusD_RagB"/>
    <property type="match status" value="1"/>
</dbReference>
<dbReference type="InterPro" id="IPR012944">
    <property type="entry name" value="SusD_RagB_dom"/>
</dbReference>
<name>A0A9X2F1N7_9SPHI</name>
<protein>
    <submittedName>
        <fullName evidence="9">RagB/SusD family nutrient uptake outer membrane protein</fullName>
    </submittedName>
</protein>
<dbReference type="RefSeq" id="WP_252586851.1">
    <property type="nucleotide sequence ID" value="NZ_JAMWYS010000024.1"/>
</dbReference>
<gene>
    <name evidence="9" type="ORF">NF867_06200</name>
</gene>
<comment type="similarity">
    <text evidence="2">Belongs to the SusD family.</text>
</comment>
<keyword evidence="5" id="KW-0998">Cell outer membrane</keyword>
<dbReference type="Pfam" id="PF14322">
    <property type="entry name" value="SusD-like_3"/>
    <property type="match status" value="1"/>
</dbReference>
<keyword evidence="3 6" id="KW-0732">Signal</keyword>
<dbReference type="Proteomes" id="UP001155182">
    <property type="component" value="Unassembled WGS sequence"/>
</dbReference>
<proteinExistence type="inferred from homology"/>
<dbReference type="Gene3D" id="1.25.40.390">
    <property type="match status" value="1"/>
</dbReference>
<evidence type="ECO:0000256" key="1">
    <source>
        <dbReference type="ARBA" id="ARBA00004442"/>
    </source>
</evidence>
<comment type="subcellular location">
    <subcellularLocation>
        <location evidence="1">Cell outer membrane</location>
    </subcellularLocation>
</comment>
<feature type="domain" description="RagB/SusD" evidence="7">
    <location>
        <begin position="331"/>
        <end position="450"/>
    </location>
</feature>
<dbReference type="AlphaFoldDB" id="A0A9X2F1N7"/>
<evidence type="ECO:0000256" key="2">
    <source>
        <dbReference type="ARBA" id="ARBA00006275"/>
    </source>
</evidence>
<dbReference type="InterPro" id="IPR033985">
    <property type="entry name" value="SusD-like_N"/>
</dbReference>
<accession>A0A9X2F1N7</accession>
<evidence type="ECO:0000256" key="4">
    <source>
        <dbReference type="ARBA" id="ARBA00023136"/>
    </source>
</evidence>
<reference evidence="9" key="1">
    <citation type="submission" date="2022-06" db="EMBL/GenBank/DDBJ databases">
        <title>Solitalea sp. MAHUQ-68 isolated from rhizospheric soil.</title>
        <authorList>
            <person name="Huq M.A."/>
        </authorList>
    </citation>
    <scope>NUCLEOTIDE SEQUENCE</scope>
    <source>
        <strain evidence="9">MAHUQ-68</strain>
    </source>
</reference>
<evidence type="ECO:0000313" key="9">
    <source>
        <dbReference type="EMBL" id="MCO4292445.1"/>
    </source>
</evidence>